<name>A0AA35Y6N1_LACSI</name>
<dbReference type="Gene3D" id="1.10.510.10">
    <property type="entry name" value="Transferase(Phosphotransferase) domain 1"/>
    <property type="match status" value="1"/>
</dbReference>
<evidence type="ECO:0000313" key="3">
    <source>
        <dbReference type="EMBL" id="CAI9262712.1"/>
    </source>
</evidence>
<evidence type="ECO:0000313" key="4">
    <source>
        <dbReference type="Proteomes" id="UP001177003"/>
    </source>
</evidence>
<organism evidence="3 4">
    <name type="scientific">Lactuca saligna</name>
    <name type="common">Willowleaf lettuce</name>
    <dbReference type="NCBI Taxonomy" id="75948"/>
    <lineage>
        <taxon>Eukaryota</taxon>
        <taxon>Viridiplantae</taxon>
        <taxon>Streptophyta</taxon>
        <taxon>Embryophyta</taxon>
        <taxon>Tracheophyta</taxon>
        <taxon>Spermatophyta</taxon>
        <taxon>Magnoliopsida</taxon>
        <taxon>eudicotyledons</taxon>
        <taxon>Gunneridae</taxon>
        <taxon>Pentapetalae</taxon>
        <taxon>asterids</taxon>
        <taxon>campanulids</taxon>
        <taxon>Asterales</taxon>
        <taxon>Asteraceae</taxon>
        <taxon>Cichorioideae</taxon>
        <taxon>Cichorieae</taxon>
        <taxon>Lactucinae</taxon>
        <taxon>Lactuca</taxon>
    </lineage>
</organism>
<feature type="domain" description="Serine-threonine/tyrosine-protein kinase catalytic" evidence="2">
    <location>
        <begin position="60"/>
        <end position="117"/>
    </location>
</feature>
<sequence>MAEKKINNEDQLVPKFFHAFHTVHSLFLYRNLDFIKNSIFIGVNRKWVWGANKRSHTGSDEEEGTRDPNVAPTDFTSREAKVINHQQFDEKANVFSFAIVLWKLVTAKVPYKNMTPLASLEEDAETLFSPSFISKRWG</sequence>
<dbReference type="Pfam" id="PF07714">
    <property type="entry name" value="PK_Tyr_Ser-Thr"/>
    <property type="match status" value="1"/>
</dbReference>
<reference evidence="3" key="1">
    <citation type="submission" date="2023-04" db="EMBL/GenBank/DDBJ databases">
        <authorList>
            <person name="Vijverberg K."/>
            <person name="Xiong W."/>
            <person name="Schranz E."/>
        </authorList>
    </citation>
    <scope>NUCLEOTIDE SEQUENCE</scope>
</reference>
<protein>
    <recommendedName>
        <fullName evidence="2">Serine-threonine/tyrosine-protein kinase catalytic domain-containing protein</fullName>
    </recommendedName>
</protein>
<dbReference type="Proteomes" id="UP001177003">
    <property type="component" value="Chromosome 0"/>
</dbReference>
<dbReference type="InterPro" id="IPR001245">
    <property type="entry name" value="Ser-Thr/Tyr_kinase_cat_dom"/>
</dbReference>
<dbReference type="GO" id="GO:0004672">
    <property type="term" value="F:protein kinase activity"/>
    <property type="evidence" value="ECO:0007669"/>
    <property type="project" value="InterPro"/>
</dbReference>
<dbReference type="EMBL" id="OX465086">
    <property type="protein sequence ID" value="CAI9262712.1"/>
    <property type="molecule type" value="Genomic_DNA"/>
</dbReference>
<gene>
    <name evidence="3" type="ORF">LSALG_LOCUS3437</name>
</gene>
<evidence type="ECO:0000256" key="1">
    <source>
        <dbReference type="SAM" id="MobiDB-lite"/>
    </source>
</evidence>
<dbReference type="SUPFAM" id="SSF56112">
    <property type="entry name" value="Protein kinase-like (PK-like)"/>
    <property type="match status" value="1"/>
</dbReference>
<proteinExistence type="predicted"/>
<feature type="region of interest" description="Disordered" evidence="1">
    <location>
        <begin position="54"/>
        <end position="74"/>
    </location>
</feature>
<keyword evidence="4" id="KW-1185">Reference proteome</keyword>
<dbReference type="InterPro" id="IPR011009">
    <property type="entry name" value="Kinase-like_dom_sf"/>
</dbReference>
<dbReference type="AlphaFoldDB" id="A0AA35Y6N1"/>
<accession>A0AA35Y6N1</accession>
<evidence type="ECO:0000259" key="2">
    <source>
        <dbReference type="Pfam" id="PF07714"/>
    </source>
</evidence>